<keyword evidence="6 16" id="KW-0808">Transferase</keyword>
<evidence type="ECO:0000313" key="19">
    <source>
        <dbReference type="EMBL" id="KAK3108876.1"/>
    </source>
</evidence>
<dbReference type="Gene3D" id="2.80.10.50">
    <property type="match status" value="1"/>
</dbReference>
<dbReference type="SMART" id="SM00458">
    <property type="entry name" value="RICIN"/>
    <property type="match status" value="1"/>
</dbReference>
<gene>
    <name evidence="19" type="ORF">FSP39_017675</name>
</gene>
<dbReference type="InterPro" id="IPR001173">
    <property type="entry name" value="Glyco_trans_2-like"/>
</dbReference>
<proteinExistence type="inferred from homology"/>
<evidence type="ECO:0000256" key="12">
    <source>
        <dbReference type="ARBA" id="ARBA00023034"/>
    </source>
</evidence>
<dbReference type="GO" id="GO:0006493">
    <property type="term" value="P:protein O-linked glycosylation"/>
    <property type="evidence" value="ECO:0007669"/>
    <property type="project" value="TreeGrafter"/>
</dbReference>
<dbReference type="InterPro" id="IPR035992">
    <property type="entry name" value="Ricin_B-like_lectins"/>
</dbReference>
<dbReference type="FunFam" id="3.90.550.10:FF:000021">
    <property type="entry name" value="Polypeptide N-acetylgalactosaminyltransferase"/>
    <property type="match status" value="1"/>
</dbReference>
<evidence type="ECO:0000256" key="1">
    <source>
        <dbReference type="ARBA" id="ARBA00001936"/>
    </source>
</evidence>
<accession>A0AA88YVL0</accession>
<evidence type="ECO:0000256" key="16">
    <source>
        <dbReference type="RuleBase" id="RU361242"/>
    </source>
</evidence>
<dbReference type="Proteomes" id="UP001186944">
    <property type="component" value="Unassembled WGS sequence"/>
</dbReference>
<dbReference type="Pfam" id="PF00652">
    <property type="entry name" value="Ricin_B_lectin"/>
    <property type="match status" value="1"/>
</dbReference>
<evidence type="ECO:0000256" key="4">
    <source>
        <dbReference type="ARBA" id="ARBA00005680"/>
    </source>
</evidence>
<evidence type="ECO:0000256" key="13">
    <source>
        <dbReference type="ARBA" id="ARBA00023136"/>
    </source>
</evidence>
<evidence type="ECO:0000313" key="20">
    <source>
        <dbReference type="Proteomes" id="UP001186944"/>
    </source>
</evidence>
<sequence length="578" mass="66585">MVIDAVGHQEEYVKSSSKKTDDRLKRQTNKYMHKPAGPLEPPDRGNIPPKPEIVDSKENSELDKNIDNGYDGENPNELSKEEDDDDDNDDDENVDELSKFVDNQNVPPSNDKPVIDKDAPDALVYNTQMTSLKLVLYLRSIMRPWSILLRSVHSIINRTPPKLLKEIILVDDFSNMEHLQEPLEKYMDRLGVVKIVRAPKREGLIRARLLGHQAASGTALVFLDSHIECAEGWIEPLLERIYRNWTNVVTPVIDAINDDTLKFNFQPAKQTNVGGFDWSLTFTWHAVPEAEMRRREYKQYLPVRTPTMAGGLFAIGKKFFEQIGTYDEGMDIWGGENLELSFRIWMCGGTLETAPCSHVGHIFRSRSPYSWGKHKNVLRNNNVRMAEVWLDDFKEYYYDFIHHNLGDYGNVSSRHALREQLQCHSFEWFLKNVYPELFVPGEALYSGEIRSKVKSMCLEGITAYGKVGKPLTVSSCHGFGGNQMWYFTLRHAIQREYGCFDYNKNVADRVMVYSCHDLKGNQEWEYREDNTIRNVPSQLCLELSPNGTSIRMKPCIGTDSQIWIWSRKPPKGAVRHWP</sequence>
<reference evidence="19" key="1">
    <citation type="submission" date="2019-08" db="EMBL/GenBank/DDBJ databases">
        <title>The improved chromosome-level genome for the pearl oyster Pinctada fucata martensii using PacBio sequencing and Hi-C.</title>
        <authorList>
            <person name="Zheng Z."/>
        </authorList>
    </citation>
    <scope>NUCLEOTIDE SEQUENCE</scope>
    <source>
        <strain evidence="19">ZZ-2019</strain>
        <tissue evidence="19">Adductor muscle</tissue>
    </source>
</reference>
<dbReference type="InterPro" id="IPR029044">
    <property type="entry name" value="Nucleotide-diphossugar_trans"/>
</dbReference>
<dbReference type="PANTHER" id="PTHR11675">
    <property type="entry name" value="N-ACETYLGALACTOSAMINYLTRANSFERASE"/>
    <property type="match status" value="1"/>
</dbReference>
<keyword evidence="13" id="KW-0472">Membrane</keyword>
<comment type="pathway">
    <text evidence="3 16">Protein modification; protein glycosylation.</text>
</comment>
<evidence type="ECO:0000256" key="17">
    <source>
        <dbReference type="SAM" id="MobiDB-lite"/>
    </source>
</evidence>
<keyword evidence="10" id="KW-0735">Signal-anchor</keyword>
<evidence type="ECO:0000256" key="10">
    <source>
        <dbReference type="ARBA" id="ARBA00022968"/>
    </source>
</evidence>
<dbReference type="InterPro" id="IPR000772">
    <property type="entry name" value="Ricin_B_lectin"/>
</dbReference>
<dbReference type="PROSITE" id="PS50231">
    <property type="entry name" value="RICIN_B_LECTIN"/>
    <property type="match status" value="1"/>
</dbReference>
<evidence type="ECO:0000256" key="14">
    <source>
        <dbReference type="ARBA" id="ARBA00023157"/>
    </source>
</evidence>
<dbReference type="PANTHER" id="PTHR11675:SF131">
    <property type="entry name" value="POLYPEPTIDE N-ACETYLGALACTOSAMINYLTRANSFERASE 9-RELATED"/>
    <property type="match status" value="1"/>
</dbReference>
<evidence type="ECO:0000256" key="11">
    <source>
        <dbReference type="ARBA" id="ARBA00022989"/>
    </source>
</evidence>
<evidence type="ECO:0000256" key="2">
    <source>
        <dbReference type="ARBA" id="ARBA00004323"/>
    </source>
</evidence>
<feature type="region of interest" description="Disordered" evidence="17">
    <location>
        <begin position="1"/>
        <end position="116"/>
    </location>
</feature>
<comment type="subcellular location">
    <subcellularLocation>
        <location evidence="2 16">Golgi apparatus membrane</location>
        <topology evidence="2 16">Single-pass type II membrane protein</topology>
    </subcellularLocation>
</comment>
<dbReference type="Pfam" id="PF00535">
    <property type="entry name" value="Glycos_transf_2"/>
    <property type="match status" value="1"/>
</dbReference>
<comment type="caution">
    <text evidence="19">The sequence shown here is derived from an EMBL/GenBank/DDBJ whole genome shotgun (WGS) entry which is preliminary data.</text>
</comment>
<evidence type="ECO:0000256" key="8">
    <source>
        <dbReference type="ARBA" id="ARBA00022723"/>
    </source>
</evidence>
<dbReference type="EMBL" id="VSWD01000001">
    <property type="protein sequence ID" value="KAK3108876.1"/>
    <property type="molecule type" value="Genomic_DNA"/>
</dbReference>
<keyword evidence="8" id="KW-0479">Metal-binding</keyword>
<keyword evidence="20" id="KW-1185">Reference proteome</keyword>
<keyword evidence="9 16" id="KW-0430">Lectin</keyword>
<feature type="compositionally biased region" description="Basic and acidic residues" evidence="17">
    <location>
        <begin position="52"/>
        <end position="66"/>
    </location>
</feature>
<dbReference type="GO" id="GO:0030246">
    <property type="term" value="F:carbohydrate binding"/>
    <property type="evidence" value="ECO:0007669"/>
    <property type="project" value="UniProtKB-KW"/>
</dbReference>
<keyword evidence="5 16" id="KW-0328">Glycosyltransferase</keyword>
<evidence type="ECO:0000259" key="18">
    <source>
        <dbReference type="SMART" id="SM00458"/>
    </source>
</evidence>
<dbReference type="GO" id="GO:0000139">
    <property type="term" value="C:Golgi membrane"/>
    <property type="evidence" value="ECO:0007669"/>
    <property type="project" value="UniProtKB-SubCell"/>
</dbReference>
<dbReference type="SUPFAM" id="SSF50370">
    <property type="entry name" value="Ricin B-like lectins"/>
    <property type="match status" value="1"/>
</dbReference>
<protein>
    <recommendedName>
        <fullName evidence="16">Polypeptide N-acetylgalactosaminyltransferase</fullName>
        <ecNumber evidence="16">2.4.1.-</ecNumber>
    </recommendedName>
    <alternativeName>
        <fullName evidence="16">Protein-UDP acetylgalactosaminyltransferase</fullName>
    </alternativeName>
</protein>
<dbReference type="CDD" id="cd02510">
    <property type="entry name" value="pp-GalNAc-T"/>
    <property type="match status" value="1"/>
</dbReference>
<dbReference type="GO" id="GO:0046872">
    <property type="term" value="F:metal ion binding"/>
    <property type="evidence" value="ECO:0007669"/>
    <property type="project" value="UniProtKB-KW"/>
</dbReference>
<keyword evidence="15 16" id="KW-0464">Manganese</keyword>
<name>A0AA88YVL0_PINIB</name>
<comment type="similarity">
    <text evidence="4 16">Belongs to the glycosyltransferase 2 family. GalNAc-T subfamily.</text>
</comment>
<evidence type="ECO:0000256" key="6">
    <source>
        <dbReference type="ARBA" id="ARBA00022679"/>
    </source>
</evidence>
<feature type="compositionally biased region" description="Basic and acidic residues" evidence="17">
    <location>
        <begin position="7"/>
        <end position="25"/>
    </location>
</feature>
<feature type="domain" description="Ricin B lectin" evidence="18">
    <location>
        <begin position="446"/>
        <end position="566"/>
    </location>
</feature>
<comment type="cofactor">
    <cofactor evidence="1 16">
        <name>Mn(2+)</name>
        <dbReference type="ChEBI" id="CHEBI:29035"/>
    </cofactor>
</comment>
<organism evidence="19 20">
    <name type="scientific">Pinctada imbricata</name>
    <name type="common">Atlantic pearl-oyster</name>
    <name type="synonym">Pinctada martensii</name>
    <dbReference type="NCBI Taxonomy" id="66713"/>
    <lineage>
        <taxon>Eukaryota</taxon>
        <taxon>Metazoa</taxon>
        <taxon>Spiralia</taxon>
        <taxon>Lophotrochozoa</taxon>
        <taxon>Mollusca</taxon>
        <taxon>Bivalvia</taxon>
        <taxon>Autobranchia</taxon>
        <taxon>Pteriomorphia</taxon>
        <taxon>Pterioida</taxon>
        <taxon>Pterioidea</taxon>
        <taxon>Pteriidae</taxon>
        <taxon>Pinctada</taxon>
    </lineage>
</organism>
<keyword evidence="14 16" id="KW-1015">Disulfide bond</keyword>
<evidence type="ECO:0000256" key="7">
    <source>
        <dbReference type="ARBA" id="ARBA00022692"/>
    </source>
</evidence>
<evidence type="ECO:0000256" key="5">
    <source>
        <dbReference type="ARBA" id="ARBA00022676"/>
    </source>
</evidence>
<dbReference type="GO" id="GO:0004653">
    <property type="term" value="F:polypeptide N-acetylgalactosaminyltransferase activity"/>
    <property type="evidence" value="ECO:0007669"/>
    <property type="project" value="TreeGrafter"/>
</dbReference>
<evidence type="ECO:0000256" key="15">
    <source>
        <dbReference type="ARBA" id="ARBA00023211"/>
    </source>
</evidence>
<keyword evidence="11" id="KW-1133">Transmembrane helix</keyword>
<evidence type="ECO:0000256" key="9">
    <source>
        <dbReference type="ARBA" id="ARBA00022734"/>
    </source>
</evidence>
<dbReference type="SUPFAM" id="SSF53448">
    <property type="entry name" value="Nucleotide-diphospho-sugar transferases"/>
    <property type="match status" value="1"/>
</dbReference>
<dbReference type="InterPro" id="IPR045885">
    <property type="entry name" value="GalNAc-T"/>
</dbReference>
<dbReference type="AlphaFoldDB" id="A0AA88YVL0"/>
<dbReference type="CDD" id="cd23462">
    <property type="entry name" value="beta-trefoil_Ricin_Pgant9-like"/>
    <property type="match status" value="1"/>
</dbReference>
<dbReference type="EC" id="2.4.1.-" evidence="16"/>
<keyword evidence="12 16" id="KW-0333">Golgi apparatus</keyword>
<feature type="compositionally biased region" description="Acidic residues" evidence="17">
    <location>
        <begin position="80"/>
        <end position="95"/>
    </location>
</feature>
<dbReference type="Gene3D" id="3.90.550.10">
    <property type="entry name" value="Spore Coat Polysaccharide Biosynthesis Protein SpsA, Chain A"/>
    <property type="match status" value="1"/>
</dbReference>
<keyword evidence="7" id="KW-0812">Transmembrane</keyword>
<evidence type="ECO:0000256" key="3">
    <source>
        <dbReference type="ARBA" id="ARBA00004922"/>
    </source>
</evidence>